<proteinExistence type="predicted"/>
<sequence length="55" mass="6353">MAYNCKTLVEGVCTEWQETSFLPNLATADRDTILLWAICIFGLVFVVRELIRLFK</sequence>
<keyword evidence="3" id="KW-1185">Reference proteome</keyword>
<feature type="transmembrane region" description="Helical" evidence="1">
    <location>
        <begin position="33"/>
        <end position="51"/>
    </location>
</feature>
<evidence type="ECO:0000313" key="2">
    <source>
        <dbReference type="EMBL" id="ENV33008.1"/>
    </source>
</evidence>
<dbReference type="EMBL" id="APPN01000071">
    <property type="protein sequence ID" value="ENV33008.1"/>
    <property type="molecule type" value="Genomic_DNA"/>
</dbReference>
<protein>
    <submittedName>
        <fullName evidence="2">Uncharacterized protein</fullName>
    </submittedName>
</protein>
<evidence type="ECO:0000256" key="1">
    <source>
        <dbReference type="SAM" id="Phobius"/>
    </source>
</evidence>
<name>N8ZMM8_9GAMM</name>
<dbReference type="AlphaFoldDB" id="N8ZMM8"/>
<keyword evidence="1" id="KW-1133">Transmembrane helix</keyword>
<reference evidence="2 3" key="1">
    <citation type="submission" date="2013-02" db="EMBL/GenBank/DDBJ databases">
        <title>The Genome Sequence of Acinetobacter gerneri CIP 107464.</title>
        <authorList>
            <consortium name="The Broad Institute Genome Sequencing Platform"/>
            <consortium name="The Broad Institute Genome Sequencing Center for Infectious Disease"/>
            <person name="Cerqueira G."/>
            <person name="Feldgarden M."/>
            <person name="Courvalin P."/>
            <person name="Perichon B."/>
            <person name="Grillot-Courvalin C."/>
            <person name="Clermont D."/>
            <person name="Rocha E."/>
            <person name="Yoon E.-J."/>
            <person name="Nemec A."/>
            <person name="Walker B."/>
            <person name="Young S.K."/>
            <person name="Zeng Q."/>
            <person name="Gargeya S."/>
            <person name="Fitzgerald M."/>
            <person name="Haas B."/>
            <person name="Abouelleil A."/>
            <person name="Alvarado L."/>
            <person name="Arachchi H.M."/>
            <person name="Berlin A.M."/>
            <person name="Chapman S.B."/>
            <person name="Dewar J."/>
            <person name="Goldberg J."/>
            <person name="Griggs A."/>
            <person name="Gujja S."/>
            <person name="Hansen M."/>
            <person name="Howarth C."/>
            <person name="Imamovic A."/>
            <person name="Larimer J."/>
            <person name="McCowan C."/>
            <person name="Murphy C."/>
            <person name="Neiman D."/>
            <person name="Pearson M."/>
            <person name="Priest M."/>
            <person name="Roberts A."/>
            <person name="Saif S."/>
            <person name="Shea T."/>
            <person name="Sisk P."/>
            <person name="Sykes S."/>
            <person name="Wortman J."/>
            <person name="Nusbaum C."/>
            <person name="Birren B."/>
        </authorList>
    </citation>
    <scope>NUCLEOTIDE SEQUENCE [LARGE SCALE GENOMIC DNA]</scope>
    <source>
        <strain evidence="2 3">CIP 107464</strain>
    </source>
</reference>
<dbReference type="STRING" id="202952.GCA_000747725_00153"/>
<dbReference type="HOGENOM" id="CLU_208849_0_0_6"/>
<gene>
    <name evidence="2" type="ORF">F960_02730</name>
</gene>
<keyword evidence="1" id="KW-0472">Membrane</keyword>
<dbReference type="Proteomes" id="UP000013117">
    <property type="component" value="Unassembled WGS sequence"/>
</dbReference>
<accession>N8ZMM8</accession>
<comment type="caution">
    <text evidence="2">The sequence shown here is derived from an EMBL/GenBank/DDBJ whole genome shotgun (WGS) entry which is preliminary data.</text>
</comment>
<keyword evidence="1" id="KW-0812">Transmembrane</keyword>
<evidence type="ECO:0000313" key="3">
    <source>
        <dbReference type="Proteomes" id="UP000013117"/>
    </source>
</evidence>
<organism evidence="2 3">
    <name type="scientific">Acinetobacter gerneri DSM 14967 = CIP 107464 = MTCC 9824</name>
    <dbReference type="NCBI Taxonomy" id="1120926"/>
    <lineage>
        <taxon>Bacteria</taxon>
        <taxon>Pseudomonadati</taxon>
        <taxon>Pseudomonadota</taxon>
        <taxon>Gammaproteobacteria</taxon>
        <taxon>Moraxellales</taxon>
        <taxon>Moraxellaceae</taxon>
        <taxon>Acinetobacter</taxon>
    </lineage>
</organism>